<dbReference type="Proteomes" id="UP000004221">
    <property type="component" value="Unassembled WGS sequence"/>
</dbReference>
<dbReference type="EMBL" id="CAGS01000494">
    <property type="protein sequence ID" value="CCF85695.1"/>
    <property type="molecule type" value="Genomic_DNA"/>
</dbReference>
<evidence type="ECO:0000313" key="1">
    <source>
        <dbReference type="EMBL" id="CCF85695.1"/>
    </source>
</evidence>
<dbReference type="RefSeq" id="WP_008480796.1">
    <property type="nucleotide sequence ID" value="NZ_CAGS01000494.1"/>
</dbReference>
<dbReference type="AlphaFoldDB" id="I4ELY2"/>
<gene>
    <name evidence="1" type="ORF">NITHO_5430002</name>
</gene>
<reference evidence="1 2" key="1">
    <citation type="journal article" date="2012" name="ISME J.">
        <title>Nitrification expanded: discovery, physiology and genomics of a nitrite-oxidizing bacterium from the phylum Chloroflexi.</title>
        <authorList>
            <person name="Sorokin D.Y."/>
            <person name="Lucker S."/>
            <person name="Vejmelkova D."/>
            <person name="Kostrikina N.A."/>
            <person name="Kleerebezem R."/>
            <person name="Rijpstra W.I."/>
            <person name="Damste J.S."/>
            <person name="Le Paslier D."/>
            <person name="Muyzer G."/>
            <person name="Wagner M."/>
            <person name="van Loosdrecht M.C."/>
            <person name="Daims H."/>
        </authorList>
    </citation>
    <scope>NUCLEOTIDE SEQUENCE [LARGE SCALE GENOMIC DNA]</scope>
    <source>
        <strain evidence="2">none</strain>
    </source>
</reference>
<sequence>MTIAPYRAQNLALGLNLGWLQQGAVYGGRPIVEMTADLENIRHYAASAGYHGYAGYVDAALAKLQAGQPPTAIISEINTLAGLFQGQAQGQSAAALNLGINLGWLQQGARANNRPVSMAIADLGRVSLYAQQAGYHGYASYVQPTLGKLTSGQPVSATLGDITALIGLLQGEG</sequence>
<accession>I4ELY2</accession>
<protein>
    <submittedName>
        <fullName evidence="1">Uncharacterized protein</fullName>
    </submittedName>
</protein>
<keyword evidence="2" id="KW-1185">Reference proteome</keyword>
<organism evidence="1 2">
    <name type="scientific">Nitrolancea hollandica Lb</name>
    <dbReference type="NCBI Taxonomy" id="1129897"/>
    <lineage>
        <taxon>Bacteria</taxon>
        <taxon>Pseudomonadati</taxon>
        <taxon>Thermomicrobiota</taxon>
        <taxon>Thermomicrobia</taxon>
        <taxon>Sphaerobacterales</taxon>
        <taxon>Sphaerobacterineae</taxon>
        <taxon>Sphaerobacteraceae</taxon>
        <taxon>Nitrolancea</taxon>
    </lineage>
</organism>
<name>I4ELY2_9BACT</name>
<comment type="caution">
    <text evidence="1">The sequence shown here is derived from an EMBL/GenBank/DDBJ whole genome shotgun (WGS) entry which is preliminary data.</text>
</comment>
<proteinExistence type="predicted"/>
<evidence type="ECO:0000313" key="2">
    <source>
        <dbReference type="Proteomes" id="UP000004221"/>
    </source>
</evidence>